<evidence type="ECO:0000259" key="9">
    <source>
        <dbReference type="PROSITE" id="PS50160"/>
    </source>
</evidence>
<protein>
    <recommendedName>
        <fullName evidence="3">DNA ligase</fullName>
    </recommendedName>
</protein>
<dbReference type="SUPFAM" id="SSF56091">
    <property type="entry name" value="DNA ligase/mRNA capping enzyme, catalytic domain"/>
    <property type="match status" value="1"/>
</dbReference>
<dbReference type="InterPro" id="IPR050326">
    <property type="entry name" value="NAD_dep_DNA_ligaseB"/>
</dbReference>
<gene>
    <name evidence="10" type="ORF">Solumvirus3_1</name>
</gene>
<sequence>MPIVIKVKEKDLTGGDDKYKIVPYPNSPPHSGPWRYDSIYKSSMKEKPIVWWVGFDGIDRIIVEHGQVGGQMIRSTHQIELNTSGRNMYEQSTLQIKERYHKKRQSGYRSPSEPRGNMDKGPMLANKFQDRKKIEYPLMAQPKIDGVRCTARPSTDLSDGIGVKFYSRLNNEFPLLHDIKQSISDFLAYLPAGAILDGELYSPKIPSQAILGMVKATKNPDPRLSQVKLYIYDLILFDNEYLENSYIQRYQMLVEAYKNYLNNERKNYESELQDYFIKDIYSTIVDYIREPQTWCLVASNKVNSKIEVEEAHQKYVEMGYEGVMLRVMENSPYKFGRTSLLLKYKHFLDAEAKVIGYEESSGEWEGTPIFILQDKQGRTFKATPKGDRPSRRQMFLDIDQYIGKMMNYRYQEVTDMGIPRFPIAMGLRGKE</sequence>
<dbReference type="GO" id="GO:0006260">
    <property type="term" value="P:DNA replication"/>
    <property type="evidence" value="ECO:0007669"/>
    <property type="project" value="UniProtKB-KW"/>
</dbReference>
<dbReference type="CDD" id="cd08041">
    <property type="entry name" value="OBF_kDNA_ligase_like"/>
    <property type="match status" value="1"/>
</dbReference>
<keyword evidence="4 10" id="KW-0436">Ligase</keyword>
<name>A0A3G5AGC3_9VIRU</name>
<dbReference type="InterPro" id="IPR012340">
    <property type="entry name" value="NA-bd_OB-fold"/>
</dbReference>
<dbReference type="InterPro" id="IPR012310">
    <property type="entry name" value="DNA_ligase_ATP-dep_cent"/>
</dbReference>
<dbReference type="GO" id="GO:0003910">
    <property type="term" value="F:DNA ligase (ATP) activity"/>
    <property type="evidence" value="ECO:0007669"/>
    <property type="project" value="InterPro"/>
</dbReference>
<keyword evidence="6" id="KW-0227">DNA damage</keyword>
<evidence type="ECO:0000256" key="8">
    <source>
        <dbReference type="SAM" id="MobiDB-lite"/>
    </source>
</evidence>
<dbReference type="GO" id="GO:0006281">
    <property type="term" value="P:DNA repair"/>
    <property type="evidence" value="ECO:0007669"/>
    <property type="project" value="UniProtKB-KW"/>
</dbReference>
<evidence type="ECO:0000256" key="4">
    <source>
        <dbReference type="ARBA" id="ARBA00022598"/>
    </source>
</evidence>
<dbReference type="PROSITE" id="PS00333">
    <property type="entry name" value="DNA_LIGASE_A2"/>
    <property type="match status" value="1"/>
</dbReference>
<evidence type="ECO:0000256" key="2">
    <source>
        <dbReference type="ARBA" id="ARBA00007572"/>
    </source>
</evidence>
<evidence type="ECO:0000256" key="6">
    <source>
        <dbReference type="ARBA" id="ARBA00022763"/>
    </source>
</evidence>
<dbReference type="GO" id="GO:0005524">
    <property type="term" value="F:ATP binding"/>
    <property type="evidence" value="ECO:0007669"/>
    <property type="project" value="InterPro"/>
</dbReference>
<keyword evidence="5" id="KW-0235">DNA replication</keyword>
<proteinExistence type="inferred from homology"/>
<dbReference type="Gene3D" id="3.30.470.30">
    <property type="entry name" value="DNA ligase/mRNA capping enzyme"/>
    <property type="match status" value="1"/>
</dbReference>
<dbReference type="Gene3D" id="3.30.1490.70">
    <property type="match status" value="1"/>
</dbReference>
<dbReference type="PANTHER" id="PTHR47810">
    <property type="entry name" value="DNA LIGASE"/>
    <property type="match status" value="1"/>
</dbReference>
<evidence type="ECO:0000256" key="1">
    <source>
        <dbReference type="ARBA" id="ARBA00001968"/>
    </source>
</evidence>
<feature type="domain" description="ATP-dependent DNA ligase family profile" evidence="9">
    <location>
        <begin position="225"/>
        <end position="345"/>
    </location>
</feature>
<dbReference type="SUPFAM" id="SSF50249">
    <property type="entry name" value="Nucleic acid-binding proteins"/>
    <property type="match status" value="1"/>
</dbReference>
<comment type="similarity">
    <text evidence="2">Belongs to the ATP-dependent DNA ligase family.</text>
</comment>
<evidence type="ECO:0000256" key="3">
    <source>
        <dbReference type="ARBA" id="ARBA00013308"/>
    </source>
</evidence>
<dbReference type="GO" id="GO:0006310">
    <property type="term" value="P:DNA recombination"/>
    <property type="evidence" value="ECO:0007669"/>
    <property type="project" value="InterPro"/>
</dbReference>
<evidence type="ECO:0000256" key="7">
    <source>
        <dbReference type="ARBA" id="ARBA00023204"/>
    </source>
</evidence>
<keyword evidence="7" id="KW-0234">DNA repair</keyword>
<evidence type="ECO:0000256" key="5">
    <source>
        <dbReference type="ARBA" id="ARBA00022705"/>
    </source>
</evidence>
<dbReference type="InterPro" id="IPR029319">
    <property type="entry name" value="DNA_ligase_OB"/>
</dbReference>
<reference evidence="10" key="1">
    <citation type="submission" date="2018-10" db="EMBL/GenBank/DDBJ databases">
        <title>Hidden diversity of soil giant viruses.</title>
        <authorList>
            <person name="Schulz F."/>
            <person name="Alteio L."/>
            <person name="Goudeau D."/>
            <person name="Ryan E.M."/>
            <person name="Malmstrom R.R."/>
            <person name="Blanchard J."/>
            <person name="Woyke T."/>
        </authorList>
    </citation>
    <scope>NUCLEOTIDE SEQUENCE</scope>
    <source>
        <strain evidence="10">SMV1</strain>
    </source>
</reference>
<dbReference type="PANTHER" id="PTHR47810:SF1">
    <property type="entry name" value="DNA LIGASE B"/>
    <property type="match status" value="1"/>
</dbReference>
<evidence type="ECO:0000313" key="10">
    <source>
        <dbReference type="EMBL" id="AYV86265.1"/>
    </source>
</evidence>
<dbReference type="Pfam" id="PF14743">
    <property type="entry name" value="DNA_ligase_OB_2"/>
    <property type="match status" value="1"/>
</dbReference>
<accession>A0A3G5AGC3</accession>
<organism evidence="10">
    <name type="scientific">Solumvirus sp</name>
    <dbReference type="NCBI Taxonomy" id="2487773"/>
    <lineage>
        <taxon>Viruses</taxon>
        <taxon>Pithoviruses</taxon>
    </lineage>
</organism>
<dbReference type="Pfam" id="PF01068">
    <property type="entry name" value="DNA_ligase_A_M"/>
    <property type="match status" value="1"/>
</dbReference>
<feature type="region of interest" description="Disordered" evidence="8">
    <location>
        <begin position="99"/>
        <end position="122"/>
    </location>
</feature>
<dbReference type="Gene3D" id="2.40.50.140">
    <property type="entry name" value="Nucleic acid-binding proteins"/>
    <property type="match status" value="1"/>
</dbReference>
<dbReference type="PROSITE" id="PS50160">
    <property type="entry name" value="DNA_LIGASE_A3"/>
    <property type="match status" value="1"/>
</dbReference>
<dbReference type="InterPro" id="IPR016059">
    <property type="entry name" value="DNA_ligase_ATP-dep_CS"/>
</dbReference>
<dbReference type="EMBL" id="MK072500">
    <property type="protein sequence ID" value="AYV86265.1"/>
    <property type="molecule type" value="Genomic_DNA"/>
</dbReference>
<comment type="cofactor">
    <cofactor evidence="1">
        <name>a divalent metal cation</name>
        <dbReference type="ChEBI" id="CHEBI:60240"/>
    </cofactor>
</comment>